<dbReference type="AlphaFoldDB" id="A0A812UPS4"/>
<name>A0A812UPS4_9DINO</name>
<evidence type="ECO:0000313" key="1">
    <source>
        <dbReference type="EMBL" id="CAE7588412.1"/>
    </source>
</evidence>
<keyword evidence="2" id="KW-1185">Reference proteome</keyword>
<sequence>MLQLSSKLPLMEAAATPGGVPFAFASGLAVHNNTVVITYGAGHRDVRALVMTLDRLDEMFACSVYVNE</sequence>
<comment type="caution">
    <text evidence="1">The sequence shown here is derived from an EMBL/GenBank/DDBJ whole genome shotgun (WGS) entry which is preliminary data.</text>
</comment>
<dbReference type="EMBL" id="CAJNJA010027899">
    <property type="protein sequence ID" value="CAE7588412.1"/>
    <property type="molecule type" value="Genomic_DNA"/>
</dbReference>
<organism evidence="1 2">
    <name type="scientific">Symbiodinium necroappetens</name>
    <dbReference type="NCBI Taxonomy" id="1628268"/>
    <lineage>
        <taxon>Eukaryota</taxon>
        <taxon>Sar</taxon>
        <taxon>Alveolata</taxon>
        <taxon>Dinophyceae</taxon>
        <taxon>Suessiales</taxon>
        <taxon>Symbiodiniaceae</taxon>
        <taxon>Symbiodinium</taxon>
    </lineage>
</organism>
<protein>
    <submittedName>
        <fullName evidence="1">Fam3b protein</fullName>
    </submittedName>
</protein>
<proteinExistence type="predicted"/>
<evidence type="ECO:0000313" key="2">
    <source>
        <dbReference type="Proteomes" id="UP000601435"/>
    </source>
</evidence>
<accession>A0A812UPS4</accession>
<reference evidence="1" key="1">
    <citation type="submission" date="2021-02" db="EMBL/GenBank/DDBJ databases">
        <authorList>
            <person name="Dougan E. K."/>
            <person name="Rhodes N."/>
            <person name="Thang M."/>
            <person name="Chan C."/>
        </authorList>
    </citation>
    <scope>NUCLEOTIDE SEQUENCE</scope>
</reference>
<gene>
    <name evidence="1" type="primary">Fam3b</name>
    <name evidence="1" type="ORF">SNEC2469_LOCUS17006</name>
</gene>
<dbReference type="Proteomes" id="UP000601435">
    <property type="component" value="Unassembled WGS sequence"/>
</dbReference>
<dbReference type="OrthoDB" id="440755at2759"/>